<accession>A0A4Q2UQT9</accession>
<dbReference type="SUPFAM" id="SSF53335">
    <property type="entry name" value="S-adenosyl-L-methionine-dependent methyltransferases"/>
    <property type="match status" value="1"/>
</dbReference>
<organism evidence="1 2">
    <name type="scientific">Spirosoma sordidisoli</name>
    <dbReference type="NCBI Taxonomy" id="2502893"/>
    <lineage>
        <taxon>Bacteria</taxon>
        <taxon>Pseudomonadati</taxon>
        <taxon>Bacteroidota</taxon>
        <taxon>Cytophagia</taxon>
        <taxon>Cytophagales</taxon>
        <taxon>Cytophagaceae</taxon>
        <taxon>Spirosoma</taxon>
    </lineage>
</organism>
<dbReference type="PANTHER" id="PTHR40036">
    <property type="entry name" value="MACROCIN O-METHYLTRANSFERASE"/>
    <property type="match status" value="1"/>
</dbReference>
<dbReference type="PANTHER" id="PTHR40036:SF1">
    <property type="entry name" value="MACROCIN O-METHYLTRANSFERASE"/>
    <property type="match status" value="1"/>
</dbReference>
<dbReference type="Proteomes" id="UP000290407">
    <property type="component" value="Unassembled WGS sequence"/>
</dbReference>
<protein>
    <recommendedName>
        <fullName evidence="3">Class I SAM-dependent methyltransferase</fullName>
    </recommendedName>
</protein>
<dbReference type="AlphaFoldDB" id="A0A4Q2UQT9"/>
<evidence type="ECO:0000313" key="1">
    <source>
        <dbReference type="EMBL" id="RYC69169.1"/>
    </source>
</evidence>
<dbReference type="InterPro" id="IPR008884">
    <property type="entry name" value="TylF_MeTrfase"/>
</dbReference>
<dbReference type="EMBL" id="SBLB01000004">
    <property type="protein sequence ID" value="RYC69169.1"/>
    <property type="molecule type" value="Genomic_DNA"/>
</dbReference>
<keyword evidence="2" id="KW-1185">Reference proteome</keyword>
<dbReference type="RefSeq" id="WP_077924417.1">
    <property type="nucleotide sequence ID" value="NZ_SBLB01000004.1"/>
</dbReference>
<comment type="caution">
    <text evidence="1">The sequence shown here is derived from an EMBL/GenBank/DDBJ whole genome shotgun (WGS) entry which is preliminary data.</text>
</comment>
<evidence type="ECO:0000313" key="2">
    <source>
        <dbReference type="Proteomes" id="UP000290407"/>
    </source>
</evidence>
<sequence>MSNHAAADKLLIINQENSPINLRKILISPPSTGVEDRGNNILHFNSANRGYEGRNASATEFVKTELVNAEALESDSEILQFAVRKAREFRQQKKGTYLEFGFCTGRTINFIAALAYYTDVWGFDSCEGLPEDWRGHFEKEKFKMILHPDNSGLPYIPFVPLANVKLVIGEISKTLPVFIRTRLEAEQHVELLHIDTDIYRSAKTVYRELDDRIVPGVTVVVLDEGYNYFYDERLDKGESEWKEHEYKATHEFARRKGYRVEYLAYNKTHQQLVLRFMNGR</sequence>
<dbReference type="Gene3D" id="3.40.50.150">
    <property type="entry name" value="Vaccinia Virus protein VP39"/>
    <property type="match status" value="1"/>
</dbReference>
<proteinExistence type="predicted"/>
<gene>
    <name evidence="1" type="ORF">EQG79_17380</name>
</gene>
<name>A0A4Q2UQT9_9BACT</name>
<dbReference type="InterPro" id="IPR029063">
    <property type="entry name" value="SAM-dependent_MTases_sf"/>
</dbReference>
<evidence type="ECO:0008006" key="3">
    <source>
        <dbReference type="Google" id="ProtNLM"/>
    </source>
</evidence>
<reference evidence="1 2" key="1">
    <citation type="submission" date="2019-01" db="EMBL/GenBank/DDBJ databases">
        <title>Spirosoma flava sp. nov., a propanil-degrading bacterium isolated from herbicide-contaminated soil.</title>
        <authorList>
            <person name="Zhang L."/>
            <person name="Jiang J.-D."/>
        </authorList>
    </citation>
    <scope>NUCLEOTIDE SEQUENCE [LARGE SCALE GENOMIC DNA]</scope>
    <source>
        <strain evidence="1 2">TY50</strain>
    </source>
</reference>